<name>A0ACB9I5P5_9ASTR</name>
<reference evidence="1 2" key="2">
    <citation type="journal article" date="2022" name="Mol. Ecol. Resour.">
        <title>The genomes of chicory, endive, great burdock and yacon provide insights into Asteraceae paleo-polyploidization history and plant inulin production.</title>
        <authorList>
            <person name="Fan W."/>
            <person name="Wang S."/>
            <person name="Wang H."/>
            <person name="Wang A."/>
            <person name="Jiang F."/>
            <person name="Liu H."/>
            <person name="Zhao H."/>
            <person name="Xu D."/>
            <person name="Zhang Y."/>
        </authorList>
    </citation>
    <scope>NUCLEOTIDE SEQUENCE [LARGE SCALE GENOMIC DNA]</scope>
    <source>
        <strain evidence="2">cv. Yunnan</strain>
        <tissue evidence="1">Leaves</tissue>
    </source>
</reference>
<organism evidence="1 2">
    <name type="scientific">Smallanthus sonchifolius</name>
    <dbReference type="NCBI Taxonomy" id="185202"/>
    <lineage>
        <taxon>Eukaryota</taxon>
        <taxon>Viridiplantae</taxon>
        <taxon>Streptophyta</taxon>
        <taxon>Embryophyta</taxon>
        <taxon>Tracheophyta</taxon>
        <taxon>Spermatophyta</taxon>
        <taxon>Magnoliopsida</taxon>
        <taxon>eudicotyledons</taxon>
        <taxon>Gunneridae</taxon>
        <taxon>Pentapetalae</taxon>
        <taxon>asterids</taxon>
        <taxon>campanulids</taxon>
        <taxon>Asterales</taxon>
        <taxon>Asteraceae</taxon>
        <taxon>Asteroideae</taxon>
        <taxon>Heliantheae alliance</taxon>
        <taxon>Millerieae</taxon>
        <taxon>Smallanthus</taxon>
    </lineage>
</organism>
<keyword evidence="2" id="KW-1185">Reference proteome</keyword>
<sequence length="118" mass="13483">MRRIKVSFIPNSVPYSHLHRPPVPASYNRSIFQTCSRLLARSIFRPNLASLFDCPLDFRPSHLVLIGFQHQRRRTSSAAALDALDDLLPRFKEHGVWLFVLRSYAFSHHTNASAPTGL</sequence>
<evidence type="ECO:0000313" key="1">
    <source>
        <dbReference type="EMBL" id="KAI3802796.1"/>
    </source>
</evidence>
<dbReference type="EMBL" id="CM042027">
    <property type="protein sequence ID" value="KAI3802796.1"/>
    <property type="molecule type" value="Genomic_DNA"/>
</dbReference>
<accession>A0ACB9I5P5</accession>
<protein>
    <submittedName>
        <fullName evidence="1">Uncharacterized protein</fullName>
    </submittedName>
</protein>
<comment type="caution">
    <text evidence="1">The sequence shown here is derived from an EMBL/GenBank/DDBJ whole genome shotgun (WGS) entry which is preliminary data.</text>
</comment>
<proteinExistence type="predicted"/>
<reference evidence="2" key="1">
    <citation type="journal article" date="2022" name="Mol. Ecol. Resour.">
        <title>The genomes of chicory, endive, great burdock and yacon provide insights into Asteraceae palaeo-polyploidization history and plant inulin production.</title>
        <authorList>
            <person name="Fan W."/>
            <person name="Wang S."/>
            <person name="Wang H."/>
            <person name="Wang A."/>
            <person name="Jiang F."/>
            <person name="Liu H."/>
            <person name="Zhao H."/>
            <person name="Xu D."/>
            <person name="Zhang Y."/>
        </authorList>
    </citation>
    <scope>NUCLEOTIDE SEQUENCE [LARGE SCALE GENOMIC DNA]</scope>
    <source>
        <strain evidence="2">cv. Yunnan</strain>
    </source>
</reference>
<dbReference type="Proteomes" id="UP001056120">
    <property type="component" value="Linkage Group LG10"/>
</dbReference>
<gene>
    <name evidence="1" type="ORF">L1987_30939</name>
</gene>
<evidence type="ECO:0000313" key="2">
    <source>
        <dbReference type="Proteomes" id="UP001056120"/>
    </source>
</evidence>